<evidence type="ECO:0000259" key="1">
    <source>
        <dbReference type="Pfam" id="PF07734"/>
    </source>
</evidence>
<dbReference type="Pfam" id="PF07734">
    <property type="entry name" value="FBA_1"/>
    <property type="match status" value="1"/>
</dbReference>
<sequence length="239" mass="27580">MLTLANGGNWSHLLTRLIREGSRRVLKGSIYWFDLFRKYKILAFDLHTEEFRDVQVLPPSLHSTAARLVNLDDRLAIADICMMKPGWNLEIWIMDAQEETWSMTYSITLAHRFIPMHRRVIEEWSTMFTPLAVSKEGSLFFYDTKKRLFKYEPETDFLCCLSSDICVISPFVENLVRLHTGCVPKTRPPGCRNGRSCLNLVPGSRISKQIKLQIPNILLTSTLVSLICFGYSCTCRYCT</sequence>
<dbReference type="PANTHER" id="PTHR31111:SF113">
    <property type="entry name" value="F-BOX ASSOCIATED UBIQUITINATION EFFECTOR FAMILY PROTEIN"/>
    <property type="match status" value="1"/>
</dbReference>
<dbReference type="Proteomes" id="UP000028999">
    <property type="component" value="Unassembled WGS sequence"/>
</dbReference>
<dbReference type="OMA" id="IVHIWIT"/>
<dbReference type="Gramene" id="CDY59433">
    <property type="protein sequence ID" value="CDY59433"/>
    <property type="gene ID" value="GSBRNA2T00026076001"/>
</dbReference>
<dbReference type="AlphaFoldDB" id="A0A078J5C9"/>
<name>A0A078J5C9_BRANA</name>
<gene>
    <name evidence="2" type="primary">BnaCnng34880D</name>
    <name evidence="2" type="ORF">GSBRNA2T00026076001</name>
</gene>
<dbReference type="EMBL" id="LK033762">
    <property type="protein sequence ID" value="CDY59433.1"/>
    <property type="molecule type" value="Genomic_DNA"/>
</dbReference>
<dbReference type="InterPro" id="IPR006527">
    <property type="entry name" value="F-box-assoc_dom_typ1"/>
</dbReference>
<proteinExistence type="predicted"/>
<feature type="domain" description="F-box associated beta-propeller type 1" evidence="1">
    <location>
        <begin position="25"/>
        <end position="135"/>
    </location>
</feature>
<dbReference type="PANTHER" id="PTHR31111">
    <property type="entry name" value="BNAA05G37150D PROTEIN-RELATED"/>
    <property type="match status" value="1"/>
</dbReference>
<reference evidence="2 3" key="1">
    <citation type="journal article" date="2014" name="Science">
        <title>Plant genetics. Early allopolyploid evolution in the post-Neolithic Brassica napus oilseed genome.</title>
        <authorList>
            <person name="Chalhoub B."/>
            <person name="Denoeud F."/>
            <person name="Liu S."/>
            <person name="Parkin I.A."/>
            <person name="Tang H."/>
            <person name="Wang X."/>
            <person name="Chiquet J."/>
            <person name="Belcram H."/>
            <person name="Tong C."/>
            <person name="Samans B."/>
            <person name="Correa M."/>
            <person name="Da Silva C."/>
            <person name="Just J."/>
            <person name="Falentin C."/>
            <person name="Koh C.S."/>
            <person name="Le Clainche I."/>
            <person name="Bernard M."/>
            <person name="Bento P."/>
            <person name="Noel B."/>
            <person name="Labadie K."/>
            <person name="Alberti A."/>
            <person name="Charles M."/>
            <person name="Arnaud D."/>
            <person name="Guo H."/>
            <person name="Daviaud C."/>
            <person name="Alamery S."/>
            <person name="Jabbari K."/>
            <person name="Zhao M."/>
            <person name="Edger P.P."/>
            <person name="Chelaifa H."/>
            <person name="Tack D."/>
            <person name="Lassalle G."/>
            <person name="Mestiri I."/>
            <person name="Schnel N."/>
            <person name="Le Paslier M.C."/>
            <person name="Fan G."/>
            <person name="Renault V."/>
            <person name="Bayer P.E."/>
            <person name="Golicz A.A."/>
            <person name="Manoli S."/>
            <person name="Lee T.H."/>
            <person name="Thi V.H."/>
            <person name="Chalabi S."/>
            <person name="Hu Q."/>
            <person name="Fan C."/>
            <person name="Tollenaere R."/>
            <person name="Lu Y."/>
            <person name="Battail C."/>
            <person name="Shen J."/>
            <person name="Sidebottom C.H."/>
            <person name="Wang X."/>
            <person name="Canaguier A."/>
            <person name="Chauveau A."/>
            <person name="Berard A."/>
            <person name="Deniot G."/>
            <person name="Guan M."/>
            <person name="Liu Z."/>
            <person name="Sun F."/>
            <person name="Lim Y.P."/>
            <person name="Lyons E."/>
            <person name="Town C.D."/>
            <person name="Bancroft I."/>
            <person name="Wang X."/>
            <person name="Meng J."/>
            <person name="Ma J."/>
            <person name="Pires J.C."/>
            <person name="King G.J."/>
            <person name="Brunel D."/>
            <person name="Delourme R."/>
            <person name="Renard M."/>
            <person name="Aury J.M."/>
            <person name="Adams K.L."/>
            <person name="Batley J."/>
            <person name="Snowdon R.J."/>
            <person name="Tost J."/>
            <person name="Edwards D."/>
            <person name="Zhou Y."/>
            <person name="Hua W."/>
            <person name="Sharpe A.G."/>
            <person name="Paterson A.H."/>
            <person name="Guan C."/>
            <person name="Wincker P."/>
        </authorList>
    </citation>
    <scope>NUCLEOTIDE SEQUENCE [LARGE SCALE GENOMIC DNA]</scope>
    <source>
        <strain evidence="3">cv. Darmor-bzh</strain>
    </source>
</reference>
<dbReference type="PaxDb" id="3708-A0A078J5C9"/>
<accession>A0A078J5C9</accession>
<dbReference type="InterPro" id="IPR017451">
    <property type="entry name" value="F-box-assoc_interact_dom"/>
</dbReference>
<dbReference type="NCBIfam" id="TIGR01640">
    <property type="entry name" value="F_box_assoc_1"/>
    <property type="match status" value="1"/>
</dbReference>
<protein>
    <submittedName>
        <fullName evidence="2">BnaCnng34880D protein</fullName>
    </submittedName>
</protein>
<evidence type="ECO:0000313" key="3">
    <source>
        <dbReference type="Proteomes" id="UP000028999"/>
    </source>
</evidence>
<evidence type="ECO:0000313" key="2">
    <source>
        <dbReference type="EMBL" id="CDY59433.1"/>
    </source>
</evidence>
<keyword evidence="3" id="KW-1185">Reference proteome</keyword>
<organism evidence="2 3">
    <name type="scientific">Brassica napus</name>
    <name type="common">Rape</name>
    <dbReference type="NCBI Taxonomy" id="3708"/>
    <lineage>
        <taxon>Eukaryota</taxon>
        <taxon>Viridiplantae</taxon>
        <taxon>Streptophyta</taxon>
        <taxon>Embryophyta</taxon>
        <taxon>Tracheophyta</taxon>
        <taxon>Spermatophyta</taxon>
        <taxon>Magnoliopsida</taxon>
        <taxon>eudicotyledons</taxon>
        <taxon>Gunneridae</taxon>
        <taxon>Pentapetalae</taxon>
        <taxon>rosids</taxon>
        <taxon>malvids</taxon>
        <taxon>Brassicales</taxon>
        <taxon>Brassicaceae</taxon>
        <taxon>Brassiceae</taxon>
        <taxon>Brassica</taxon>
    </lineage>
</organism>